<evidence type="ECO:0000313" key="1">
    <source>
        <dbReference type="EMBL" id="MBC3908024.1"/>
    </source>
</evidence>
<reference evidence="1 2" key="1">
    <citation type="submission" date="2020-08" db="EMBL/GenBank/DDBJ databases">
        <title>Novel species isolated from subtropical streams in China.</title>
        <authorList>
            <person name="Lu H."/>
        </authorList>
    </citation>
    <scope>NUCLEOTIDE SEQUENCE [LARGE SCALE GENOMIC DNA]</scope>
    <source>
        <strain evidence="1 2">NL8W</strain>
    </source>
</reference>
<keyword evidence="2" id="KW-1185">Reference proteome</keyword>
<accession>A0ABR6Z8T6</accession>
<sequence>MFSVLIDFSLPAQLIDNFSTAATDCTRLAGLLIFGHRFLTLREEICGLPARRKKRG</sequence>
<comment type="caution">
    <text evidence="1">The sequence shown here is derived from an EMBL/GenBank/DDBJ whole genome shotgun (WGS) entry which is preliminary data.</text>
</comment>
<proteinExistence type="predicted"/>
<evidence type="ECO:0000313" key="2">
    <source>
        <dbReference type="Proteomes" id="UP000646911"/>
    </source>
</evidence>
<dbReference type="EMBL" id="JACOFX010000004">
    <property type="protein sequence ID" value="MBC3908024.1"/>
    <property type="molecule type" value="Genomic_DNA"/>
</dbReference>
<dbReference type="Proteomes" id="UP000646911">
    <property type="component" value="Unassembled WGS sequence"/>
</dbReference>
<dbReference type="RefSeq" id="WP_186953576.1">
    <property type="nucleotide sequence ID" value="NZ_JACOFX010000004.1"/>
</dbReference>
<protein>
    <submittedName>
        <fullName evidence="1">Uncharacterized protein</fullName>
    </submittedName>
</protein>
<name>A0ABR6Z8T6_9BURK</name>
<gene>
    <name evidence="1" type="ORF">H8L47_10635</name>
</gene>
<organism evidence="1 2">
    <name type="scientific">Undibacterium umbellatum</name>
    <dbReference type="NCBI Taxonomy" id="2762300"/>
    <lineage>
        <taxon>Bacteria</taxon>
        <taxon>Pseudomonadati</taxon>
        <taxon>Pseudomonadota</taxon>
        <taxon>Betaproteobacteria</taxon>
        <taxon>Burkholderiales</taxon>
        <taxon>Oxalobacteraceae</taxon>
        <taxon>Undibacterium</taxon>
    </lineage>
</organism>